<reference evidence="5 6" key="1">
    <citation type="submission" date="2019-02" db="EMBL/GenBank/DDBJ databases">
        <title>Genomic data mining of an Antarctic deep-sea actinobacterium, Janibacterlimosus P3-3-X1.</title>
        <authorList>
            <person name="Liao L."/>
            <person name="Chen B."/>
        </authorList>
    </citation>
    <scope>NUCLEOTIDE SEQUENCE [LARGE SCALE GENOMIC DNA]</scope>
    <source>
        <strain evidence="5 6">P3-3-X1</strain>
    </source>
</reference>
<dbReference type="InterPro" id="IPR003439">
    <property type="entry name" value="ABC_transporter-like_ATP-bd"/>
</dbReference>
<dbReference type="KEGG" id="jli:EXU32_04150"/>
<dbReference type="AlphaFoldDB" id="A0A4P6MQ39"/>
<dbReference type="GO" id="GO:0005886">
    <property type="term" value="C:plasma membrane"/>
    <property type="evidence" value="ECO:0007669"/>
    <property type="project" value="TreeGrafter"/>
</dbReference>
<keyword evidence="2" id="KW-0547">Nucleotide-binding</keyword>
<evidence type="ECO:0000256" key="3">
    <source>
        <dbReference type="ARBA" id="ARBA00022840"/>
    </source>
</evidence>
<keyword evidence="3 5" id="KW-0067">ATP-binding</keyword>
<evidence type="ECO:0000313" key="5">
    <source>
        <dbReference type="EMBL" id="QBF45524.1"/>
    </source>
</evidence>
<evidence type="ECO:0000313" key="6">
    <source>
        <dbReference type="Proteomes" id="UP000290408"/>
    </source>
</evidence>
<evidence type="ECO:0000256" key="1">
    <source>
        <dbReference type="ARBA" id="ARBA00022448"/>
    </source>
</evidence>
<dbReference type="RefSeq" id="WP_130628762.1">
    <property type="nucleotide sequence ID" value="NZ_CP036164.1"/>
</dbReference>
<dbReference type="Proteomes" id="UP000290408">
    <property type="component" value="Chromosome"/>
</dbReference>
<evidence type="ECO:0000259" key="4">
    <source>
        <dbReference type="PROSITE" id="PS50893"/>
    </source>
</evidence>
<evidence type="ECO:0000256" key="2">
    <source>
        <dbReference type="ARBA" id="ARBA00022741"/>
    </source>
</evidence>
<dbReference type="Gene3D" id="3.40.50.300">
    <property type="entry name" value="P-loop containing nucleotide triphosphate hydrolases"/>
    <property type="match status" value="1"/>
</dbReference>
<dbReference type="EMBL" id="CP036164">
    <property type="protein sequence ID" value="QBF45524.1"/>
    <property type="molecule type" value="Genomic_DNA"/>
</dbReference>
<dbReference type="PROSITE" id="PS00211">
    <property type="entry name" value="ABC_TRANSPORTER_1"/>
    <property type="match status" value="1"/>
</dbReference>
<dbReference type="PROSITE" id="PS50893">
    <property type="entry name" value="ABC_TRANSPORTER_2"/>
    <property type="match status" value="1"/>
</dbReference>
<dbReference type="CDD" id="cd03255">
    <property type="entry name" value="ABC_MJ0796_LolCDE_FtsE"/>
    <property type="match status" value="1"/>
</dbReference>
<dbReference type="GO" id="GO:0016887">
    <property type="term" value="F:ATP hydrolysis activity"/>
    <property type="evidence" value="ECO:0007669"/>
    <property type="project" value="InterPro"/>
</dbReference>
<dbReference type="GO" id="GO:0005524">
    <property type="term" value="F:ATP binding"/>
    <property type="evidence" value="ECO:0007669"/>
    <property type="project" value="UniProtKB-KW"/>
</dbReference>
<keyword evidence="1" id="KW-0813">Transport</keyword>
<protein>
    <submittedName>
        <fullName evidence="5">ABC transporter ATP-binding protein</fullName>
    </submittedName>
</protein>
<dbReference type="InterPro" id="IPR017911">
    <property type="entry name" value="MacB-like_ATP-bd"/>
</dbReference>
<dbReference type="GO" id="GO:0022857">
    <property type="term" value="F:transmembrane transporter activity"/>
    <property type="evidence" value="ECO:0007669"/>
    <property type="project" value="TreeGrafter"/>
</dbReference>
<dbReference type="SMART" id="SM00382">
    <property type="entry name" value="AAA"/>
    <property type="match status" value="1"/>
</dbReference>
<name>A0A4P6MQ39_9MICO</name>
<gene>
    <name evidence="5" type="ORF">EXU32_04150</name>
</gene>
<sequence length="239" mass="25190">MTEPVISLHEVSVRYATGRETVTALDKASMDVLPASSTAIVGRSGSGKSTLISVLSLLRSPASGSVRALGREIGHLSDSDLSRLRSTLVGTVFQSFHLDPTFSAADNVMLPWYFGSGGSRRVARARALEVLEVLGIADLARRLPGEMSGGQRQRVAIARALFTAPPLLIADEPTGNLDEDTALQVSDALYALPGTVGSAVVVVTHDTQVAKRAERCISITRGTLNYHDAVKPGARGEGV</sequence>
<proteinExistence type="predicted"/>
<organism evidence="5 6">
    <name type="scientific">Janibacter limosus</name>
    <dbReference type="NCBI Taxonomy" id="53458"/>
    <lineage>
        <taxon>Bacteria</taxon>
        <taxon>Bacillati</taxon>
        <taxon>Actinomycetota</taxon>
        <taxon>Actinomycetes</taxon>
        <taxon>Micrococcales</taxon>
        <taxon>Intrasporangiaceae</taxon>
        <taxon>Janibacter</taxon>
    </lineage>
</organism>
<keyword evidence="6" id="KW-1185">Reference proteome</keyword>
<dbReference type="OrthoDB" id="9802264at2"/>
<dbReference type="InterPro" id="IPR015854">
    <property type="entry name" value="ABC_transpr_LolD-like"/>
</dbReference>
<dbReference type="InterPro" id="IPR017871">
    <property type="entry name" value="ABC_transporter-like_CS"/>
</dbReference>
<dbReference type="Pfam" id="PF00005">
    <property type="entry name" value="ABC_tran"/>
    <property type="match status" value="1"/>
</dbReference>
<feature type="domain" description="ABC transporter" evidence="4">
    <location>
        <begin position="8"/>
        <end position="238"/>
    </location>
</feature>
<dbReference type="InterPro" id="IPR003593">
    <property type="entry name" value="AAA+_ATPase"/>
</dbReference>
<dbReference type="PANTHER" id="PTHR24220">
    <property type="entry name" value="IMPORT ATP-BINDING PROTEIN"/>
    <property type="match status" value="1"/>
</dbReference>
<accession>A0A4P6MQ39</accession>
<dbReference type="SUPFAM" id="SSF52540">
    <property type="entry name" value="P-loop containing nucleoside triphosphate hydrolases"/>
    <property type="match status" value="1"/>
</dbReference>
<dbReference type="InterPro" id="IPR027417">
    <property type="entry name" value="P-loop_NTPase"/>
</dbReference>